<reference evidence="3" key="4">
    <citation type="submission" date="2025-05" db="UniProtKB">
        <authorList>
            <consortium name="EnsemblFungi"/>
        </authorList>
    </citation>
    <scope>IDENTIFICATION</scope>
    <source>
        <strain evidence="3">isolate 1-1 / race 1 (BBBD)</strain>
    </source>
</reference>
<dbReference type="Proteomes" id="UP000005240">
    <property type="component" value="Unassembled WGS sequence"/>
</dbReference>
<reference evidence="3 4" key="3">
    <citation type="journal article" date="2017" name="G3 (Bethesda)">
        <title>Comparative analysis highlights variable genome content of wheat rusts and divergence of the mating loci.</title>
        <authorList>
            <person name="Cuomo C.A."/>
            <person name="Bakkeren G."/>
            <person name="Khalil H.B."/>
            <person name="Panwar V."/>
            <person name="Joly D."/>
            <person name="Linning R."/>
            <person name="Sakthikumar S."/>
            <person name="Song X."/>
            <person name="Adiconis X."/>
            <person name="Fan L."/>
            <person name="Goldberg J.M."/>
            <person name="Levin J.Z."/>
            <person name="Young S."/>
            <person name="Zeng Q."/>
            <person name="Anikster Y."/>
            <person name="Bruce M."/>
            <person name="Wang M."/>
            <person name="Yin C."/>
            <person name="McCallum B."/>
            <person name="Szabo L.J."/>
            <person name="Hulbert S."/>
            <person name="Chen X."/>
            <person name="Fellers J.P."/>
        </authorList>
    </citation>
    <scope>NUCLEOTIDE SEQUENCE</scope>
    <source>
        <strain evidence="4">Isolate 1-1 / race 1 (BBBD)</strain>
        <strain evidence="3">isolate 1-1 / race 1 (BBBD)</strain>
    </source>
</reference>
<organism evidence="3 4">
    <name type="scientific">Puccinia triticina (isolate 1-1 / race 1 (BBBD))</name>
    <name type="common">Brown leaf rust fungus</name>
    <dbReference type="NCBI Taxonomy" id="630390"/>
    <lineage>
        <taxon>Eukaryota</taxon>
        <taxon>Fungi</taxon>
        <taxon>Dikarya</taxon>
        <taxon>Basidiomycota</taxon>
        <taxon>Pucciniomycotina</taxon>
        <taxon>Pucciniomycetes</taxon>
        <taxon>Pucciniales</taxon>
        <taxon>Pucciniaceae</taxon>
        <taxon>Puccinia</taxon>
    </lineage>
</organism>
<dbReference type="EMBL" id="ADAS02000005">
    <property type="protein sequence ID" value="OAV98886.1"/>
    <property type="molecule type" value="Genomic_DNA"/>
</dbReference>
<feature type="compositionally biased region" description="Pro residues" evidence="1">
    <location>
        <begin position="25"/>
        <end position="35"/>
    </location>
</feature>
<evidence type="ECO:0000313" key="3">
    <source>
        <dbReference type="EnsemblFungi" id="PTTG_25550-t43_1-p1"/>
    </source>
</evidence>
<name>A0A0C4FDY4_PUCT1</name>
<protein>
    <submittedName>
        <fullName evidence="2 3">Uncharacterized protein</fullName>
    </submittedName>
</protein>
<evidence type="ECO:0000313" key="4">
    <source>
        <dbReference type="Proteomes" id="UP000005240"/>
    </source>
</evidence>
<sequence length="113" mass="12562">HPHRSVPARPHEPDLLNTHFSTNPPSSPRPVPPPARETLHIKTLSANSFVDAHQPACNAQASLVKLNVLLQQELNIKCFLATACAKRQPLCKPHQHVRCLLLLGYPTKQTMKT</sequence>
<gene>
    <name evidence="2" type="ORF">PTTG_25550</name>
</gene>
<reference evidence="2" key="2">
    <citation type="submission" date="2016-05" db="EMBL/GenBank/DDBJ databases">
        <title>Comparative analysis highlights variable genome content of wheat rusts and divergence of the mating loci.</title>
        <authorList>
            <person name="Cuomo C.A."/>
            <person name="Bakkeren G."/>
            <person name="Szabo L."/>
            <person name="Khalil H."/>
            <person name="Joly D."/>
            <person name="Goldberg J."/>
            <person name="Young S."/>
            <person name="Zeng Q."/>
            <person name="Fellers J."/>
        </authorList>
    </citation>
    <scope>NUCLEOTIDE SEQUENCE [LARGE SCALE GENOMIC DNA]</scope>
    <source>
        <strain evidence="2">1-1 BBBD Race 1</strain>
    </source>
</reference>
<reference evidence="2" key="1">
    <citation type="submission" date="2009-11" db="EMBL/GenBank/DDBJ databases">
        <authorList>
            <consortium name="The Broad Institute Genome Sequencing Platform"/>
            <person name="Ward D."/>
            <person name="Feldgarden M."/>
            <person name="Earl A."/>
            <person name="Young S.K."/>
            <person name="Zeng Q."/>
            <person name="Koehrsen M."/>
            <person name="Alvarado L."/>
            <person name="Berlin A."/>
            <person name="Bochicchio J."/>
            <person name="Borenstein D."/>
            <person name="Chapman S.B."/>
            <person name="Chen Z."/>
            <person name="Engels R."/>
            <person name="Freedman E."/>
            <person name="Gellesch M."/>
            <person name="Goldberg J."/>
            <person name="Griggs A."/>
            <person name="Gujja S."/>
            <person name="Heilman E."/>
            <person name="Heiman D."/>
            <person name="Hepburn T."/>
            <person name="Howarth C."/>
            <person name="Jen D."/>
            <person name="Larson L."/>
            <person name="Lewis B."/>
            <person name="Mehta T."/>
            <person name="Park D."/>
            <person name="Pearson M."/>
            <person name="Roberts A."/>
            <person name="Saif S."/>
            <person name="Shea T."/>
            <person name="Shenoy N."/>
            <person name="Sisk P."/>
            <person name="Stolte C."/>
            <person name="Sykes S."/>
            <person name="Thomson T."/>
            <person name="Walk T."/>
            <person name="White J."/>
            <person name="Yandava C."/>
            <person name="Izard J."/>
            <person name="Baranova O.V."/>
            <person name="Blanton J.M."/>
            <person name="Tanner A.C."/>
            <person name="Dewhirst F.E."/>
            <person name="Haas B."/>
            <person name="Nusbaum C."/>
            <person name="Birren B."/>
        </authorList>
    </citation>
    <scope>NUCLEOTIDE SEQUENCE [LARGE SCALE GENOMIC DNA]</scope>
    <source>
        <strain evidence="2">1-1 BBBD Race 1</strain>
    </source>
</reference>
<accession>A0A0C4FDY4</accession>
<evidence type="ECO:0000256" key="1">
    <source>
        <dbReference type="SAM" id="MobiDB-lite"/>
    </source>
</evidence>
<dbReference type="AlphaFoldDB" id="A0A0C4FDY4"/>
<dbReference type="VEuPathDB" id="FungiDB:PTTG_25550"/>
<evidence type="ECO:0000313" key="2">
    <source>
        <dbReference type="EMBL" id="OAV98886.1"/>
    </source>
</evidence>
<dbReference type="EnsemblFungi" id="PTTG_25550-t43_1">
    <property type="protein sequence ID" value="PTTG_25550-t43_1-p1"/>
    <property type="gene ID" value="PTTG_25550"/>
</dbReference>
<proteinExistence type="predicted"/>
<feature type="region of interest" description="Disordered" evidence="1">
    <location>
        <begin position="1"/>
        <end position="35"/>
    </location>
</feature>
<keyword evidence="4" id="KW-1185">Reference proteome</keyword>